<keyword evidence="5" id="KW-1185">Reference proteome</keyword>
<feature type="domain" description="Fibronectin type-III" evidence="3">
    <location>
        <begin position="984"/>
        <end position="1076"/>
    </location>
</feature>
<evidence type="ECO:0000256" key="2">
    <source>
        <dbReference type="SAM" id="SignalP"/>
    </source>
</evidence>
<keyword evidence="1" id="KW-0677">Repeat</keyword>
<dbReference type="Pfam" id="PF13585">
    <property type="entry name" value="CHU_C"/>
    <property type="match status" value="1"/>
</dbReference>
<keyword evidence="2" id="KW-0732">Signal</keyword>
<dbReference type="PANTHER" id="PTHR46708:SF2">
    <property type="entry name" value="FIBRONECTIN TYPE-III DOMAIN-CONTAINING PROTEIN"/>
    <property type="match status" value="1"/>
</dbReference>
<reference evidence="5" key="1">
    <citation type="journal article" date="2019" name="Int. J. Syst. Evol. Microbiol.">
        <title>The Global Catalogue of Microorganisms (GCM) 10K type strain sequencing project: providing services to taxonomists for standard genome sequencing and annotation.</title>
        <authorList>
            <consortium name="The Broad Institute Genomics Platform"/>
            <consortium name="The Broad Institute Genome Sequencing Center for Infectious Disease"/>
            <person name="Wu L."/>
            <person name="Ma J."/>
        </authorList>
    </citation>
    <scope>NUCLEOTIDE SEQUENCE [LARGE SCALE GENOMIC DNA]</scope>
    <source>
        <strain evidence="5">CCUG 49679</strain>
    </source>
</reference>
<dbReference type="NCBIfam" id="NF038128">
    <property type="entry name" value="choice_anch_J"/>
    <property type="match status" value="1"/>
</dbReference>
<dbReference type="InterPro" id="IPR036116">
    <property type="entry name" value="FN3_sf"/>
</dbReference>
<feature type="non-terminal residue" evidence="4">
    <location>
        <position position="2194"/>
    </location>
</feature>
<dbReference type="CDD" id="cd00063">
    <property type="entry name" value="FN3"/>
    <property type="match status" value="2"/>
</dbReference>
<comment type="caution">
    <text evidence="4">The sequence shown here is derived from an EMBL/GenBank/DDBJ whole genome shotgun (WGS) entry which is preliminary data.</text>
</comment>
<evidence type="ECO:0000256" key="1">
    <source>
        <dbReference type="ARBA" id="ARBA00022737"/>
    </source>
</evidence>
<evidence type="ECO:0000313" key="4">
    <source>
        <dbReference type="EMBL" id="MFC6097323.1"/>
    </source>
</evidence>
<dbReference type="EMBL" id="JBHSQB010000009">
    <property type="protein sequence ID" value="MFC6097323.1"/>
    <property type="molecule type" value="Genomic_DNA"/>
</dbReference>
<dbReference type="InterPro" id="IPR050991">
    <property type="entry name" value="ECM_Regulatory_Proteins"/>
</dbReference>
<dbReference type="InterPro" id="IPR013783">
    <property type="entry name" value="Ig-like_fold"/>
</dbReference>
<dbReference type="Gene3D" id="2.60.40.10">
    <property type="entry name" value="Immunoglobulins"/>
    <property type="match status" value="5"/>
</dbReference>
<dbReference type="Gene3D" id="2.60.120.200">
    <property type="match status" value="1"/>
</dbReference>
<dbReference type="Pfam" id="PF00041">
    <property type="entry name" value="fn3"/>
    <property type="match status" value="2"/>
</dbReference>
<dbReference type="RefSeq" id="WP_379792257.1">
    <property type="nucleotide sequence ID" value="NZ_JBHSQB010000009.1"/>
</dbReference>
<organism evidence="4 5">
    <name type="scientific">Flavobacterium qiangtangense</name>
    <dbReference type="NCBI Taxonomy" id="1442595"/>
    <lineage>
        <taxon>Bacteria</taxon>
        <taxon>Pseudomonadati</taxon>
        <taxon>Bacteroidota</taxon>
        <taxon>Flavobacteriia</taxon>
        <taxon>Flavobacteriales</taxon>
        <taxon>Flavobacteriaceae</taxon>
        <taxon>Flavobacterium</taxon>
    </lineage>
</organism>
<evidence type="ECO:0000259" key="3">
    <source>
        <dbReference type="PROSITE" id="PS50853"/>
    </source>
</evidence>
<dbReference type="SMART" id="SM00060">
    <property type="entry name" value="FN3"/>
    <property type="match status" value="5"/>
</dbReference>
<dbReference type="InterPro" id="IPR003961">
    <property type="entry name" value="FN3_dom"/>
</dbReference>
<proteinExistence type="predicted"/>
<feature type="domain" description="Fibronectin type-III" evidence="3">
    <location>
        <begin position="1256"/>
        <end position="1348"/>
    </location>
</feature>
<dbReference type="PANTHER" id="PTHR46708">
    <property type="entry name" value="TENASCIN"/>
    <property type="match status" value="1"/>
</dbReference>
<dbReference type="PROSITE" id="PS50853">
    <property type="entry name" value="FN3"/>
    <property type="match status" value="4"/>
</dbReference>
<dbReference type="Proteomes" id="UP001596287">
    <property type="component" value="Unassembled WGS sequence"/>
</dbReference>
<sequence length="2194" mass="230504">MKKITLLLLMCFSSFLGYSQLSEGFDNSTVNPSGGTWALTSGSWAIFDNGVGTQVSWAPTTSPALVHQGTRAVQMNGTVDNLGIGNTSEDWLVTPAVVVPNNGQLKFFTRLQTAGNQGSIFEIRVSTTSQTNASSFTTIKTWNELDLNAVYNQYEEKTVSLGLTAGTTVYVAFVLKNTQVTPSPSSERWLIDTVNIVEQCLDPTGLYANGVTQNSANLGWLNPSGATSWEIEILPGTAAVPTTHSGITYNGLLPYAATTTAYGSPLTQTAFTPNTEYKYYVRALCTGSGTSSAWVGPFTFTTGAPGFTCSSAISVTGLPYSTTDNTTNYGDTTDVNQGTNCGSATNYMTGNDVFYSYTATETGVINISMTPGNAASTFTGLFVYNGCSNVGVSCIAGVANAAVGIREIPALAVTAGQTYIIVISTNAAPQTAAYTLVIQKVNCTPPTNLNAINVTQTAATLTWDNPGNLASVWQVALQDAGAPIPTGAGVDVTTNTAYQPGVLLDSHAYQYYVRAQCPDGTYSAWAGPFLFNTLQVPATVPFVEGFEGTNTFALNNGNQVNKWAVGTATNNGGTKALYISNNNGVANAYTLTTAVTAQAYRDIAIPAGTGELNLSFDWKAVGESTFDYIRVWAVPASFTPVIGTQITAGAGRIQIGANLNASANYTNVNFVVPATTFAGQTMRLVFEWRNDGSGGTQPPAAIDNINLTVITCSAPSAPVVQTVGQDNATVGWTAPANGGGSYQYYYSTTNTAPVATTAPTGTAATTSAPLTELTPSTTYYFWVRTDCGANGTSTWTGPLSISTTQIPGTLTYTDGFEGTPAWTILNGNQINKWVIGTATSNGGTQSLYISNTNGTTNAYALPSTSTVHAYRDLTIPATANELNVAFDWRAVGESTFDYIRVWAVPTSFVPTPGTQIAAGAGRVQLGGNLNASATYATANYVLPTTGFAGQTMRLVFEWRNDASGGTQPPGAIDNVNINVITCSAPSALIVNTAGQTTAGISWTPPTGGAASYDYYVSTTNVPPTTTSTVVNVTTPNATLQGLSPSTTYYVWVRSNCGVDGTSTWTGPVQVITTQIPAQLNFIEGFEGPNTWTLNNGTQVNKWIVGTATSNGGTQSLYISNNNAANAYTLGSTSVVHAYRDIQMPAVVGDLSLSFDWKAVGEGFTTTFYDYMRVWAVPTTFNPVPGTQITAGPGRVQIGANFNNSAPWLSPNFIFPATGFAGQTMRLVFEWRNDGSGGAQPPAAVDNINLSQLTCPAPINLLASSNTNNSNLELTWTPVGTETQWEVVVQVAGSGAPVTPTATVNGTPSYTFTPQTGVFYEFYVRAICSPTDSSFWAGPSAFSVYSPPGCASVDLIGVGVDIVDQEIILCAEEDNCVDLSANYFGIGATTSYDVAPIAYNPPFPFTGGTPMNISTDDIWSPVINLPFNFCFFGENYSTAQVGSNGLVTFTPQAAPGFCPWQFNGQTIPNTAFPIKNAIYGVYQDLNPATPNTTAPVSINYQVLGTYPCRALVVNFSNVLQFQCGAATGPQTSQIVIYEISNIIEVYVQRREPCNGWPTGANGGQGVIGIQNTAGTLAYSPAGRNTGNWSAVEEAYRFSPTGASNVDFQWLKNGEFFSNSQDIQVCVTELTEMVAQATYETCGGQVVTVESQVTIRTTEPLPTNDPVDIVSCSTTGNPIFDLTPNTATIIGSNPATDIIIEYYLTQEAADLGDSSAAIPTPEAYAGTPGQTIFVRISYPGSNCFFVKTFQLQLGSSTPSVTTFSYATPVCTDATNPLPIPVTGFSAGGTFASTDVTVNPTTGEIDLSTATSGTHDVTYTLLPTGCNEGGSFTAQITINALPVADVMTDVTVCDSYTLLPLSANNGYFTEPNGGGQALPVGTVLNTTQTVYIYTSSGTSCSDQSQFLVTINQSTPVVTNFSYTAVCIAETSNPLPIPASGFTTGGSYASSTVTVDPVTGQVDLSSATVGTHDVTYTIAPSGCNTGGSFTTQITVNALPVADVIADVEMCDSFTLLPLTANNGYFTQPNGGGQALPAGTVLNTTQTVYVFASTGGTCSDESQFQVSIIESPVVSVTGACQGSNYIIEATIINENLSEDDFTFTWTDSDGTVVGNASSVTVTTSGNYLVTVVPKVVSTVNCGVDELFEANGTTCLIPKGISPNGDGKNDNFDLSGLQVRKISIFNRYGKIVYEFSNYTN</sequence>
<feature type="chain" id="PRO_5045771529" evidence="2">
    <location>
        <begin position="20"/>
        <end position="2194"/>
    </location>
</feature>
<feature type="domain" description="Fibronectin type-III" evidence="3">
    <location>
        <begin position="445"/>
        <end position="536"/>
    </location>
</feature>
<evidence type="ECO:0000313" key="5">
    <source>
        <dbReference type="Proteomes" id="UP001596287"/>
    </source>
</evidence>
<accession>A0ABW1PQH9</accession>
<name>A0ABW1PQH9_9FLAO</name>
<gene>
    <name evidence="4" type="ORF">ACFPVY_11775</name>
</gene>
<dbReference type="SUPFAM" id="SSF49265">
    <property type="entry name" value="Fibronectin type III"/>
    <property type="match status" value="4"/>
</dbReference>
<protein>
    <submittedName>
        <fullName evidence="4">Fibronectin type III domain-containing protein</fullName>
    </submittedName>
</protein>
<feature type="domain" description="Fibronectin type-III" evidence="3">
    <location>
        <begin position="714"/>
        <end position="806"/>
    </location>
</feature>
<feature type="signal peptide" evidence="2">
    <location>
        <begin position="1"/>
        <end position="19"/>
    </location>
</feature>